<dbReference type="SUPFAM" id="SSF51161">
    <property type="entry name" value="Trimeric LpxA-like enzymes"/>
    <property type="match status" value="1"/>
</dbReference>
<dbReference type="InterPro" id="IPR007691">
    <property type="entry name" value="LpxD"/>
</dbReference>
<dbReference type="EMBL" id="CP021111">
    <property type="protein sequence ID" value="ARP94266.1"/>
    <property type="molecule type" value="Genomic_DNA"/>
</dbReference>
<evidence type="ECO:0000259" key="8">
    <source>
        <dbReference type="Pfam" id="PF04613"/>
    </source>
</evidence>
<feature type="active site" description="Proton acceptor" evidence="7">
    <location>
        <position position="267"/>
    </location>
</feature>
<keyword evidence="10" id="KW-1185">Reference proteome</keyword>
<accession>A0A1W6ZA51</accession>
<dbReference type="RefSeq" id="WP_086078032.1">
    <property type="nucleotide sequence ID" value="NZ_CP021111.1"/>
</dbReference>
<dbReference type="OrthoDB" id="9784739at2"/>
<evidence type="ECO:0000256" key="2">
    <source>
        <dbReference type="ARBA" id="ARBA00022556"/>
    </source>
</evidence>
<dbReference type="EC" id="2.3.1.191" evidence="7"/>
<evidence type="ECO:0000256" key="4">
    <source>
        <dbReference type="ARBA" id="ARBA00022737"/>
    </source>
</evidence>
<dbReference type="InterPro" id="IPR001451">
    <property type="entry name" value="Hexapep"/>
</dbReference>
<dbReference type="GO" id="GO:0103118">
    <property type="term" value="F:UDP-3-O-[(3R)-3-hydroxyacyl]-glucosamine N-acyltransferase activity"/>
    <property type="evidence" value="ECO:0007669"/>
    <property type="project" value="UniProtKB-EC"/>
</dbReference>
<dbReference type="Gene3D" id="2.160.10.10">
    <property type="entry name" value="Hexapeptide repeat proteins"/>
    <property type="match status" value="1"/>
</dbReference>
<dbReference type="PANTHER" id="PTHR43378">
    <property type="entry name" value="UDP-3-O-ACYLGLUCOSAMINE N-ACYLTRANSFERASE"/>
    <property type="match status" value="1"/>
</dbReference>
<dbReference type="Pfam" id="PF00132">
    <property type="entry name" value="Hexapep"/>
    <property type="match status" value="2"/>
</dbReference>
<comment type="subunit">
    <text evidence="7">Homotrimer.</text>
</comment>
<dbReference type="PANTHER" id="PTHR43378:SF2">
    <property type="entry name" value="UDP-3-O-ACYLGLUCOSAMINE N-ACYLTRANSFERASE 1, MITOCHONDRIAL-RELATED"/>
    <property type="match status" value="1"/>
</dbReference>
<dbReference type="HAMAP" id="MF_00523">
    <property type="entry name" value="LpxD"/>
    <property type="match status" value="1"/>
</dbReference>
<dbReference type="InterPro" id="IPR011004">
    <property type="entry name" value="Trimer_LpxA-like_sf"/>
</dbReference>
<proteinExistence type="inferred from homology"/>
<keyword evidence="1 7" id="KW-0444">Lipid biosynthesis</keyword>
<keyword evidence="3 7" id="KW-0808">Transferase</keyword>
<dbReference type="PROSITE" id="PS00101">
    <property type="entry name" value="HEXAPEP_TRANSFERASES"/>
    <property type="match status" value="1"/>
</dbReference>
<dbReference type="STRING" id="463040.CAL15_07665"/>
<comment type="function">
    <text evidence="7">Catalyzes the N-acylation of UDP-3-O-acylglucosamine using 3-hydroxyacyl-ACP as the acyl donor. Is involved in the biosynthesis of lipid A, a phosphorylated glycolipid that anchors the lipopolysaccharide to the outer membrane of the cell.</text>
</comment>
<comment type="catalytic activity">
    <reaction evidence="7">
        <text>a UDP-3-O-[(3R)-3-hydroxyacyl]-alpha-D-glucosamine + a (3R)-hydroxyacyl-[ACP] = a UDP-2-N,3-O-bis[(3R)-3-hydroxyacyl]-alpha-D-glucosamine + holo-[ACP] + H(+)</text>
        <dbReference type="Rhea" id="RHEA:53836"/>
        <dbReference type="Rhea" id="RHEA-COMP:9685"/>
        <dbReference type="Rhea" id="RHEA-COMP:9945"/>
        <dbReference type="ChEBI" id="CHEBI:15378"/>
        <dbReference type="ChEBI" id="CHEBI:64479"/>
        <dbReference type="ChEBI" id="CHEBI:78827"/>
        <dbReference type="ChEBI" id="CHEBI:137740"/>
        <dbReference type="ChEBI" id="CHEBI:137748"/>
        <dbReference type="EC" id="2.3.1.191"/>
    </reaction>
</comment>
<evidence type="ECO:0000256" key="7">
    <source>
        <dbReference type="HAMAP-Rule" id="MF_00523"/>
    </source>
</evidence>
<dbReference type="Pfam" id="PF04613">
    <property type="entry name" value="LpxD"/>
    <property type="match status" value="1"/>
</dbReference>
<dbReference type="NCBIfam" id="NF002060">
    <property type="entry name" value="PRK00892.1"/>
    <property type="match status" value="1"/>
</dbReference>
<sequence>MPVLLDLAHAPTLDVLLAGADTRGLDWRLEGHSGDSLPRIRGIGTLSGAGPEEVSFLSNKRYQAQLSGTRAAAVIVPPEAAQALDALQPPAPFVRVVCAHPYLLYARLAQWFEAASRPAEPPGVHATAVVADDAELEPGVRVGPHCVVESGARIGRGTVLGPGCVIGRGSQLGPDCRLHARVTLYHGVRVGARAIIHSGAVLGADGFGFAPDPSLGKGAWTKISQLGGVLVGDDVEIGANTTIDRGAIDDTTLGDGVKLDNQIMIAHNVRIGAHTAVAACVGVAGSTVIGQRCTIGGASMLSGHLTLADDVHISGGTAVTSNISKPGQYTGVYPYAEHGQWQRNAAVVSQLAQLRQRIRALEKDSSA</sequence>
<evidence type="ECO:0000313" key="9">
    <source>
        <dbReference type="EMBL" id="ARP94266.1"/>
    </source>
</evidence>
<dbReference type="InterPro" id="IPR020573">
    <property type="entry name" value="UDP_GlcNAc_AcTrfase_non-rep"/>
</dbReference>
<dbReference type="NCBIfam" id="TIGR01853">
    <property type="entry name" value="lipid_A_lpxD"/>
    <property type="match status" value="1"/>
</dbReference>
<dbReference type="UniPathway" id="UPA00973"/>
<evidence type="ECO:0000256" key="3">
    <source>
        <dbReference type="ARBA" id="ARBA00022679"/>
    </source>
</evidence>
<dbReference type="KEGG" id="bgm:CAL15_07665"/>
<reference evidence="9 10" key="1">
    <citation type="submission" date="2017-05" db="EMBL/GenBank/DDBJ databases">
        <title>Complete and WGS of Bordetella genogroups.</title>
        <authorList>
            <person name="Spilker T."/>
            <person name="LiPuma J."/>
        </authorList>
    </citation>
    <scope>NUCLEOTIDE SEQUENCE [LARGE SCALE GENOMIC DNA]</scope>
    <source>
        <strain evidence="9 10">AU7206</strain>
    </source>
</reference>
<name>A0A1W6ZA51_9BORD</name>
<dbReference type="GO" id="GO:0009245">
    <property type="term" value="P:lipid A biosynthetic process"/>
    <property type="evidence" value="ECO:0007669"/>
    <property type="project" value="UniProtKB-UniRule"/>
</dbReference>
<dbReference type="GO" id="GO:0016020">
    <property type="term" value="C:membrane"/>
    <property type="evidence" value="ECO:0007669"/>
    <property type="project" value="GOC"/>
</dbReference>
<feature type="domain" description="UDP-3-O-[3-hydroxymyristoyl] glucosamine N-acyltransferase non-repeat region" evidence="8">
    <location>
        <begin position="39"/>
        <end position="111"/>
    </location>
</feature>
<dbReference type="InterPro" id="IPR018357">
    <property type="entry name" value="Hexapep_transf_CS"/>
</dbReference>
<protein>
    <recommendedName>
        <fullName evidence="7">UDP-3-O-acylglucosamine N-acyltransferase</fullName>
        <ecNumber evidence="7">2.3.1.191</ecNumber>
    </recommendedName>
</protein>
<dbReference type="CDD" id="cd03352">
    <property type="entry name" value="LbH_LpxD"/>
    <property type="match status" value="1"/>
</dbReference>
<keyword evidence="6 7" id="KW-0012">Acyltransferase</keyword>
<organism evidence="9 10">
    <name type="scientific">Bordetella genomosp. 13</name>
    <dbReference type="NCBI Taxonomy" id="463040"/>
    <lineage>
        <taxon>Bacteria</taxon>
        <taxon>Pseudomonadati</taxon>
        <taxon>Pseudomonadota</taxon>
        <taxon>Betaproteobacteria</taxon>
        <taxon>Burkholderiales</taxon>
        <taxon>Alcaligenaceae</taxon>
        <taxon>Bordetella</taxon>
    </lineage>
</organism>
<comment type="pathway">
    <text evidence="7">Bacterial outer membrane biogenesis; LPS lipid A biosynthesis.</text>
</comment>
<gene>
    <name evidence="7" type="primary">lpxD</name>
    <name evidence="9" type="ORF">CAL15_07665</name>
</gene>
<dbReference type="Proteomes" id="UP000194161">
    <property type="component" value="Chromosome"/>
</dbReference>
<evidence type="ECO:0000256" key="5">
    <source>
        <dbReference type="ARBA" id="ARBA00023098"/>
    </source>
</evidence>
<comment type="similarity">
    <text evidence="7">Belongs to the transferase hexapeptide repeat family. LpxD subfamily.</text>
</comment>
<keyword evidence="4 7" id="KW-0677">Repeat</keyword>
<evidence type="ECO:0000256" key="6">
    <source>
        <dbReference type="ARBA" id="ARBA00023315"/>
    </source>
</evidence>
<evidence type="ECO:0000256" key="1">
    <source>
        <dbReference type="ARBA" id="ARBA00022516"/>
    </source>
</evidence>
<evidence type="ECO:0000313" key="10">
    <source>
        <dbReference type="Proteomes" id="UP000194161"/>
    </source>
</evidence>
<keyword evidence="5 7" id="KW-0443">Lipid metabolism</keyword>
<dbReference type="Gene3D" id="3.40.1390.10">
    <property type="entry name" value="MurE/MurF, N-terminal domain"/>
    <property type="match status" value="1"/>
</dbReference>
<dbReference type="GO" id="GO:0016410">
    <property type="term" value="F:N-acyltransferase activity"/>
    <property type="evidence" value="ECO:0007669"/>
    <property type="project" value="InterPro"/>
</dbReference>
<keyword evidence="2 7" id="KW-0441">Lipid A biosynthesis</keyword>
<dbReference type="AlphaFoldDB" id="A0A1W6ZA51"/>
<dbReference type="Pfam" id="PF14602">
    <property type="entry name" value="Hexapep_2"/>
    <property type="match status" value="2"/>
</dbReference>